<comment type="caution">
    <text evidence="4">The sequence shown here is derived from an EMBL/GenBank/DDBJ whole genome shotgun (WGS) entry which is preliminary data.</text>
</comment>
<dbReference type="Gene3D" id="3.40.190.10">
    <property type="entry name" value="Periplasmic binding protein-like II"/>
    <property type="match status" value="2"/>
</dbReference>
<dbReference type="EMBL" id="BOMI01000035">
    <property type="protein sequence ID" value="GID73507.1"/>
    <property type="molecule type" value="Genomic_DNA"/>
</dbReference>
<dbReference type="InterPro" id="IPR050490">
    <property type="entry name" value="Bact_solute-bd_prot1"/>
</dbReference>
<evidence type="ECO:0000313" key="5">
    <source>
        <dbReference type="Proteomes" id="UP000609879"/>
    </source>
</evidence>
<name>A0ABQ3Y0L4_9ACTN</name>
<keyword evidence="3" id="KW-0732">Signal</keyword>
<sequence length="456" mass="48802">MFGQLSGPRFRRAAFAGTLSAGLVLSLAACGGGDSDSEGSTDASASAIDCAPYTKFGDLKGKTVTIYTGIVTPEDTPHKESYKPFENCTGATIKYEGDKSFETQILVRAKAGNPPDLAIVPQPGLVKQLVATGKAKEAPAETAANVDKFWDKAWKSYTTIDGKFYGAPLGASVKSLVWYSPSEFKDAGYTVPTTLADLQALTDKMVADGKKPWCAGISSGDATGWPVTDWMEDMMLRTSDPETYDKWVNHSIPFNGPEATAALDAVGTYLKNDKYVNGGLGDVKSIATTTFQDAGLPILEGTCSLHRQASFYAANFPKGTKVAEDGDVFAFYLPGKDANTKPVLGAGEFVVAFADRPEVKAFQTYLSSDTWANIKAKLSSGWVTANKGLDPNNLTNPIDKLAGTILLDPKATFRFDGSDQMPAAVGSDSFWKQATNWITGQDTKTTLDNIEKSWPK</sequence>
<evidence type="ECO:0000313" key="4">
    <source>
        <dbReference type="EMBL" id="GID73507.1"/>
    </source>
</evidence>
<evidence type="ECO:0000256" key="3">
    <source>
        <dbReference type="SAM" id="SignalP"/>
    </source>
</evidence>
<reference evidence="4 5" key="1">
    <citation type="submission" date="2021-01" db="EMBL/GenBank/DDBJ databases">
        <title>Whole genome shotgun sequence of Actinoplanes deccanensis NBRC 13994.</title>
        <authorList>
            <person name="Komaki H."/>
            <person name="Tamura T."/>
        </authorList>
    </citation>
    <scope>NUCLEOTIDE SEQUENCE [LARGE SCALE GENOMIC DNA]</scope>
    <source>
        <strain evidence="4 5">NBRC 13994</strain>
    </source>
</reference>
<protein>
    <submittedName>
        <fullName evidence="4">Alpha-glucoside ABC transporter substrate-binding protein</fullName>
    </submittedName>
</protein>
<dbReference type="Proteomes" id="UP000609879">
    <property type="component" value="Unassembled WGS sequence"/>
</dbReference>
<organism evidence="4 5">
    <name type="scientific">Paractinoplanes deccanensis</name>
    <dbReference type="NCBI Taxonomy" id="113561"/>
    <lineage>
        <taxon>Bacteria</taxon>
        <taxon>Bacillati</taxon>
        <taxon>Actinomycetota</taxon>
        <taxon>Actinomycetes</taxon>
        <taxon>Micromonosporales</taxon>
        <taxon>Micromonosporaceae</taxon>
        <taxon>Paractinoplanes</taxon>
    </lineage>
</organism>
<dbReference type="SUPFAM" id="SSF53850">
    <property type="entry name" value="Periplasmic binding protein-like II"/>
    <property type="match status" value="1"/>
</dbReference>
<proteinExistence type="inferred from homology"/>
<feature type="chain" id="PRO_5046849960" evidence="3">
    <location>
        <begin position="29"/>
        <end position="456"/>
    </location>
</feature>
<comment type="similarity">
    <text evidence="1">Belongs to the bacterial solute-binding protein 1 family.</text>
</comment>
<keyword evidence="5" id="KW-1185">Reference proteome</keyword>
<accession>A0ABQ3Y0L4</accession>
<dbReference type="RefSeq" id="WP_203761431.1">
    <property type="nucleotide sequence ID" value="NZ_BAAABO010000029.1"/>
</dbReference>
<dbReference type="PANTHER" id="PTHR43649:SF29">
    <property type="entry name" value="OSMOPROTECTIVE COMPOUNDS-BINDING PROTEIN GGTB"/>
    <property type="match status" value="1"/>
</dbReference>
<dbReference type="PANTHER" id="PTHR43649">
    <property type="entry name" value="ARABINOSE-BINDING PROTEIN-RELATED"/>
    <property type="match status" value="1"/>
</dbReference>
<evidence type="ECO:0000256" key="2">
    <source>
        <dbReference type="ARBA" id="ARBA00022448"/>
    </source>
</evidence>
<evidence type="ECO:0000256" key="1">
    <source>
        <dbReference type="ARBA" id="ARBA00008520"/>
    </source>
</evidence>
<keyword evidence="2" id="KW-0813">Transport</keyword>
<feature type="signal peptide" evidence="3">
    <location>
        <begin position="1"/>
        <end position="28"/>
    </location>
</feature>
<gene>
    <name evidence="4" type="ORF">Ade02nite_21480</name>
</gene>